<dbReference type="PANTHER" id="PTHR34580">
    <property type="match status" value="1"/>
</dbReference>
<dbReference type="EMBL" id="JBBKXY010000003">
    <property type="protein sequence ID" value="MFD3294150.1"/>
    <property type="molecule type" value="Genomic_DNA"/>
</dbReference>
<comment type="caution">
    <text evidence="2">The sequence shown here is derived from an EMBL/GenBank/DDBJ whole genome shotgun (WGS) entry which is preliminary data.</text>
</comment>
<proteinExistence type="predicted"/>
<organism evidence="2 3">
    <name type="scientific">Aquirufa originis</name>
    <dbReference type="NCBI Taxonomy" id="3096514"/>
    <lineage>
        <taxon>Bacteria</taxon>
        <taxon>Pseudomonadati</taxon>
        <taxon>Bacteroidota</taxon>
        <taxon>Cytophagia</taxon>
        <taxon>Cytophagales</taxon>
        <taxon>Flectobacillaceae</taxon>
        <taxon>Aquirufa</taxon>
    </lineage>
</organism>
<keyword evidence="3" id="KW-1185">Reference proteome</keyword>
<dbReference type="InterPro" id="IPR026881">
    <property type="entry name" value="WYL_dom"/>
</dbReference>
<dbReference type="RefSeq" id="WP_377979359.1">
    <property type="nucleotide sequence ID" value="NZ_JBBKXY010000003.1"/>
</dbReference>
<evidence type="ECO:0000313" key="3">
    <source>
        <dbReference type="Proteomes" id="UP001598112"/>
    </source>
</evidence>
<evidence type="ECO:0000313" key="2">
    <source>
        <dbReference type="EMBL" id="MFD3294150.1"/>
    </source>
</evidence>
<evidence type="ECO:0000259" key="1">
    <source>
        <dbReference type="Pfam" id="PF13280"/>
    </source>
</evidence>
<dbReference type="Proteomes" id="UP001598112">
    <property type="component" value="Unassembled WGS sequence"/>
</dbReference>
<accession>A0ABW6D7X5</accession>
<protein>
    <submittedName>
        <fullName evidence="2">WYL domain-containing protein</fullName>
    </submittedName>
</protein>
<dbReference type="PROSITE" id="PS52050">
    <property type="entry name" value="WYL"/>
    <property type="match status" value="1"/>
</dbReference>
<feature type="domain" description="WYL" evidence="1">
    <location>
        <begin position="85"/>
        <end position="152"/>
    </location>
</feature>
<gene>
    <name evidence="2" type="ORF">SKC35_10655</name>
</gene>
<dbReference type="InterPro" id="IPR051534">
    <property type="entry name" value="CBASS_pafABC_assoc_protein"/>
</dbReference>
<dbReference type="PANTHER" id="PTHR34580:SF1">
    <property type="entry name" value="PROTEIN PAFC"/>
    <property type="match status" value="1"/>
</dbReference>
<dbReference type="Pfam" id="PF13280">
    <property type="entry name" value="WYL"/>
    <property type="match status" value="1"/>
</dbReference>
<sequence>MFNQNRILRVFKLITLLKTFPAKSIKRLAASLEISERSCYRYMDLLAELGFEVRKDDHHKFYLQPSLEESNFLATNIVHGHLAKLLAQINEAIKDEKQVILHKYQSASSESIADRLVEPIGFTANNTYLCAYEPADAQNKYFKLERMGSIEMLAETYKFKEAHVLLTPDVFGFNDSGEKFPIKLKLSMRAMLFLKDDYPATVDYLTDQKDGSWLLEVEVNSMEPVERILRGMPGEVEVVGFK</sequence>
<reference evidence="2 3" key="1">
    <citation type="submission" date="2024-03" db="EMBL/GenBank/DDBJ databases">
        <title>Aquirufa genome sequencing.</title>
        <authorList>
            <person name="Pitt A."/>
            <person name="Hahn M.W."/>
        </authorList>
    </citation>
    <scope>NUCLEOTIDE SEQUENCE [LARGE SCALE GENOMIC DNA]</scope>
    <source>
        <strain evidence="2 3">KTFRIE-69F</strain>
    </source>
</reference>
<name>A0ABW6D7X5_9BACT</name>